<accession>A0A8S0U5V3</accession>
<dbReference type="Proteomes" id="UP000594638">
    <property type="component" value="Unassembled WGS sequence"/>
</dbReference>
<organism evidence="1 2">
    <name type="scientific">Olea europaea subsp. europaea</name>
    <dbReference type="NCBI Taxonomy" id="158383"/>
    <lineage>
        <taxon>Eukaryota</taxon>
        <taxon>Viridiplantae</taxon>
        <taxon>Streptophyta</taxon>
        <taxon>Embryophyta</taxon>
        <taxon>Tracheophyta</taxon>
        <taxon>Spermatophyta</taxon>
        <taxon>Magnoliopsida</taxon>
        <taxon>eudicotyledons</taxon>
        <taxon>Gunneridae</taxon>
        <taxon>Pentapetalae</taxon>
        <taxon>asterids</taxon>
        <taxon>lamiids</taxon>
        <taxon>Lamiales</taxon>
        <taxon>Oleaceae</taxon>
        <taxon>Oleeae</taxon>
        <taxon>Olea</taxon>
    </lineage>
</organism>
<dbReference type="Gramene" id="OE9A082237T1">
    <property type="protein sequence ID" value="OE9A082237C1"/>
    <property type="gene ID" value="OE9A082237"/>
</dbReference>
<protein>
    <submittedName>
        <fullName evidence="1">Glutamyl-tRNA(Gln) amidotransferase subunit B, chloroplastic mitochondrial</fullName>
    </submittedName>
</protein>
<keyword evidence="2" id="KW-1185">Reference proteome</keyword>
<dbReference type="EMBL" id="CACTIH010007381">
    <property type="protein sequence ID" value="CAA3011835.1"/>
    <property type="molecule type" value="Genomic_DNA"/>
</dbReference>
<dbReference type="AlphaFoldDB" id="A0A8S0U5V3"/>
<sequence length="79" mass="8699">MRTGLEAAKYATELQRLDRYLGVSNGNVQEGSLRQYLHSSNQAARIWYKGVSIGGSRPGLERAIAHVNLSPSPVAVHFF</sequence>
<proteinExistence type="predicted"/>
<evidence type="ECO:0000313" key="2">
    <source>
        <dbReference type="Proteomes" id="UP000594638"/>
    </source>
</evidence>
<gene>
    <name evidence="1" type="ORF">OLEA9_A082237</name>
</gene>
<dbReference type="OrthoDB" id="1722066at2759"/>
<evidence type="ECO:0000313" key="1">
    <source>
        <dbReference type="EMBL" id="CAA3011835.1"/>
    </source>
</evidence>
<comment type="caution">
    <text evidence="1">The sequence shown here is derived from an EMBL/GenBank/DDBJ whole genome shotgun (WGS) entry which is preliminary data.</text>
</comment>
<name>A0A8S0U5V3_OLEEU</name>
<reference evidence="1 2" key="1">
    <citation type="submission" date="2019-12" db="EMBL/GenBank/DDBJ databases">
        <authorList>
            <person name="Alioto T."/>
            <person name="Alioto T."/>
            <person name="Gomez Garrido J."/>
        </authorList>
    </citation>
    <scope>NUCLEOTIDE SEQUENCE [LARGE SCALE GENOMIC DNA]</scope>
</reference>